<name>A0ACB8H3Q8_PSICU</name>
<dbReference type="Proteomes" id="UP000664032">
    <property type="component" value="Unassembled WGS sequence"/>
</dbReference>
<organism evidence="1 2">
    <name type="scientific">Psilocybe cubensis</name>
    <name type="common">Psychedelic mushroom</name>
    <name type="synonym">Stropharia cubensis</name>
    <dbReference type="NCBI Taxonomy" id="181762"/>
    <lineage>
        <taxon>Eukaryota</taxon>
        <taxon>Fungi</taxon>
        <taxon>Dikarya</taxon>
        <taxon>Basidiomycota</taxon>
        <taxon>Agaricomycotina</taxon>
        <taxon>Agaricomycetes</taxon>
        <taxon>Agaricomycetidae</taxon>
        <taxon>Agaricales</taxon>
        <taxon>Agaricineae</taxon>
        <taxon>Strophariaceae</taxon>
        <taxon>Psilocybe</taxon>
    </lineage>
</organism>
<keyword evidence="2" id="KW-1185">Reference proteome</keyword>
<dbReference type="EMBL" id="JAFIQS020000004">
    <property type="protein sequence ID" value="KAH9482428.1"/>
    <property type="molecule type" value="Genomic_DNA"/>
</dbReference>
<gene>
    <name evidence="1" type="ORF">JR316_0004528</name>
</gene>
<evidence type="ECO:0000313" key="2">
    <source>
        <dbReference type="Proteomes" id="UP000664032"/>
    </source>
</evidence>
<evidence type="ECO:0000313" key="1">
    <source>
        <dbReference type="EMBL" id="KAH9482428.1"/>
    </source>
</evidence>
<sequence length="997" mass="108362">MVRSTIIVRASDALPLAASVDDEQTEQTLQEHKQQAKLIFRRITPNAEPCCSIESGPYSLHYLISDNVVFLTIADKSYPRKLAFSYLDELSKEFANTYGPKVETVRKPYAFVGFDTFMSKTARLYRDSRTANAASSNLDKLNDDLQDVTRIMTKNMEELLWRGDSLDRMSQLSTSLKSDSEKYRKAARNINFNAMLRQSTSPFGPPLLDRSYDSQQPQPATSGQVPPGAFIVVCNPGPDGRPTYQQHKSVFASYQTVSGVLSGIQWVPSEAPSFIPPSGSHHVIVTGHDPNIWAQTYLNAVVDWQRSDAKKRKQGDKEANRYREQDGRNSYDYDRVSRELDPYGSKGRERSRSFSAGGATAPASIPFPGQGPTSGYPTHPSVAANGYPTNPYGSYGTPIGPPPPPVIPSGYPTPYSTHTRSRSGSFVDLTRQMKDMELDRNKEYSEARSRKSSAASRRDRDRDREYNTSESTYERARTISGGYPDRSNPNSYPPVSGVYPASVQPYGVPQTQGKYPPDPYSQGSRYAVPSPNMRPLDISSSYGAVNSGGYAGSDYSIAPSRTSGDGALRSTTPFGNPSTQVYPRGHILEGQPIINGVAPLPRSRAPSRAASSRAPSPSAIGKPSSYPSKSPHIPLASIPPEPQQLAAPEAFSRPINASNTFAPFEMIKVEDMDDICDPPYPKMPPVLTTHDIYHDDWKRCMQDLGRAWTGQLPVPSLKQNGLPPRKSTLAVDLISLWNQSFFYPRGVELLLYKGRERRTGPQAGFATVRLPKYDDTADSSSSSSDSSSDSEDSGYRKRMVDPYGRPLMGQAEMETRRRREEKYEEKRRRKEKKARKKAKAREKIYTIYIACLPQGPTAIPLANRAFGAGSAVSAGYSTSAYGPSATPAYGTPASITSGYGAPSATSVYGPPNANSVYGVPNANTSVAYGTPGGTYNASNGPAYGITSSGSAYGVPANAPGYGVSGATPAYGAPVANPAYGVPVGIPTTRSYGYGGGY</sequence>
<accession>A0ACB8H3Q8</accession>
<protein>
    <submittedName>
        <fullName evidence="1">Protein transport protein sec22</fullName>
    </submittedName>
</protein>
<proteinExistence type="predicted"/>
<comment type="caution">
    <text evidence="1">The sequence shown here is derived from an EMBL/GenBank/DDBJ whole genome shotgun (WGS) entry which is preliminary data.</text>
</comment>
<reference evidence="1" key="1">
    <citation type="submission" date="2021-10" db="EMBL/GenBank/DDBJ databases">
        <title>Psilocybe cubensis genome.</title>
        <authorList>
            <person name="Mckernan K.J."/>
            <person name="Crawford S."/>
            <person name="Trippe A."/>
            <person name="Kane L.T."/>
            <person name="Mclaughlin S."/>
        </authorList>
    </citation>
    <scope>NUCLEOTIDE SEQUENCE</scope>
    <source>
        <strain evidence="1">MGC-MH-2018</strain>
    </source>
</reference>